<accession>A0A4U7B2Q8</accession>
<reference evidence="1 2" key="1">
    <citation type="submission" date="2018-02" db="EMBL/GenBank/DDBJ databases">
        <title>Draft genome sequences of Elsinoe sp., causing black scab on jojoba.</title>
        <authorList>
            <person name="Stodart B."/>
            <person name="Jeffress S."/>
            <person name="Ash G."/>
            <person name="Arun Chinnappa K."/>
        </authorList>
    </citation>
    <scope>NUCLEOTIDE SEQUENCE [LARGE SCALE GENOMIC DNA]</scope>
    <source>
        <strain evidence="1 2">Hillstone_2</strain>
    </source>
</reference>
<sequence>MSALPLPDVFRYKDLHREIRRMIMLQVFQDAAASQGYPKDTPFSYETIDNDLTVQQHRERHDGESEELVLHKPAMYRECEVDGRNSWSNKILRIGNRDMVYDYLDAIGTSACLRMSNLTVLWDFAKVLKWADFHGPLLVRIEISAALYASYRQGPAMADFWGREDRGFNTGPHLAQHGAEEVFEDWIKALGGLPAKVKIMFDFFFVWMRYDALLDISRKARLGEHELLFRFLGDDSDYPDVPNRSFHEQRTMAAMQGIDVPARVRLPKNSAVVRKLLCLGCRGFN</sequence>
<dbReference type="Proteomes" id="UP000308133">
    <property type="component" value="Unassembled WGS sequence"/>
</dbReference>
<dbReference type="EMBL" id="PTQR01000028">
    <property type="protein sequence ID" value="TKX25523.1"/>
    <property type="molecule type" value="Genomic_DNA"/>
</dbReference>
<comment type="caution">
    <text evidence="1">The sequence shown here is derived from an EMBL/GenBank/DDBJ whole genome shotgun (WGS) entry which is preliminary data.</text>
</comment>
<protein>
    <submittedName>
        <fullName evidence="1">Uncharacterized protein</fullName>
    </submittedName>
</protein>
<proteinExistence type="predicted"/>
<name>A0A4U7B2Q8_9PEZI</name>
<evidence type="ECO:0000313" key="2">
    <source>
        <dbReference type="Proteomes" id="UP000308133"/>
    </source>
</evidence>
<dbReference type="AlphaFoldDB" id="A0A4U7B2Q8"/>
<gene>
    <name evidence="1" type="ORF">C1H76_2173</name>
</gene>
<evidence type="ECO:0000313" key="1">
    <source>
        <dbReference type="EMBL" id="TKX25523.1"/>
    </source>
</evidence>
<organism evidence="1 2">
    <name type="scientific">Elsinoe australis</name>
    <dbReference type="NCBI Taxonomy" id="40998"/>
    <lineage>
        <taxon>Eukaryota</taxon>
        <taxon>Fungi</taxon>
        <taxon>Dikarya</taxon>
        <taxon>Ascomycota</taxon>
        <taxon>Pezizomycotina</taxon>
        <taxon>Dothideomycetes</taxon>
        <taxon>Dothideomycetidae</taxon>
        <taxon>Myriangiales</taxon>
        <taxon>Elsinoaceae</taxon>
        <taxon>Elsinoe</taxon>
    </lineage>
</organism>